<feature type="compositionally biased region" description="Basic and acidic residues" evidence="2">
    <location>
        <begin position="42"/>
        <end position="78"/>
    </location>
</feature>
<name>A0ABD3GXF0_9MARC</name>
<protein>
    <submittedName>
        <fullName evidence="3">Uncharacterized protein</fullName>
    </submittedName>
</protein>
<evidence type="ECO:0000256" key="2">
    <source>
        <dbReference type="SAM" id="MobiDB-lite"/>
    </source>
</evidence>
<feature type="coiled-coil region" evidence="1">
    <location>
        <begin position="120"/>
        <end position="147"/>
    </location>
</feature>
<feature type="region of interest" description="Disordered" evidence="2">
    <location>
        <begin position="1"/>
        <end position="78"/>
    </location>
</feature>
<keyword evidence="4" id="KW-1185">Reference proteome</keyword>
<accession>A0ABD3GXF0</accession>
<proteinExistence type="predicted"/>
<evidence type="ECO:0000256" key="1">
    <source>
        <dbReference type="SAM" id="Coils"/>
    </source>
</evidence>
<keyword evidence="1" id="KW-0175">Coiled coil</keyword>
<evidence type="ECO:0000313" key="3">
    <source>
        <dbReference type="EMBL" id="KAL3682539.1"/>
    </source>
</evidence>
<evidence type="ECO:0000313" key="4">
    <source>
        <dbReference type="Proteomes" id="UP001633002"/>
    </source>
</evidence>
<dbReference type="AlphaFoldDB" id="A0ABD3GXF0"/>
<gene>
    <name evidence="3" type="ORF">R1sor_000561</name>
</gene>
<comment type="caution">
    <text evidence="3">The sequence shown here is derived from an EMBL/GenBank/DDBJ whole genome shotgun (WGS) entry which is preliminary data.</text>
</comment>
<dbReference type="Proteomes" id="UP001633002">
    <property type="component" value="Unassembled WGS sequence"/>
</dbReference>
<reference evidence="3 4" key="1">
    <citation type="submission" date="2024-09" db="EMBL/GenBank/DDBJ databases">
        <title>Chromosome-scale assembly of Riccia sorocarpa.</title>
        <authorList>
            <person name="Paukszto L."/>
        </authorList>
    </citation>
    <scope>NUCLEOTIDE SEQUENCE [LARGE SCALE GENOMIC DNA]</scope>
    <source>
        <strain evidence="3">LP-2024</strain>
        <tissue evidence="3">Aerial parts of the thallus</tissue>
    </source>
</reference>
<feature type="compositionally biased region" description="Basic and acidic residues" evidence="2">
    <location>
        <begin position="13"/>
        <end position="35"/>
    </location>
</feature>
<organism evidence="3 4">
    <name type="scientific">Riccia sorocarpa</name>
    <dbReference type="NCBI Taxonomy" id="122646"/>
    <lineage>
        <taxon>Eukaryota</taxon>
        <taxon>Viridiplantae</taxon>
        <taxon>Streptophyta</taxon>
        <taxon>Embryophyta</taxon>
        <taxon>Marchantiophyta</taxon>
        <taxon>Marchantiopsida</taxon>
        <taxon>Marchantiidae</taxon>
        <taxon>Marchantiales</taxon>
        <taxon>Ricciaceae</taxon>
        <taxon>Riccia</taxon>
    </lineage>
</organism>
<sequence>MENSSNAIATDVVSKEKRKRDQDEQRQEDNQEKQSDTLTGRNVKDARESHRIESVDNKKAQPGEGKQKGKETAKDETDPRIMWEKKWYRIRELLKKMEADKIKHREEKKADLLLLYKLRTRIAAEESDEAMAELKQVEDQIRDIKAKQEKMWKSRSMLKWLQSGDMPSKFSFKL</sequence>
<dbReference type="EMBL" id="JBJQOH010000006">
    <property type="protein sequence ID" value="KAL3682539.1"/>
    <property type="molecule type" value="Genomic_DNA"/>
</dbReference>